<reference evidence="2" key="1">
    <citation type="journal article" date="2019" name="Int. J. Syst. Evol. Microbiol.">
        <title>The Global Catalogue of Microorganisms (GCM) 10K type strain sequencing project: providing services to taxonomists for standard genome sequencing and annotation.</title>
        <authorList>
            <consortium name="The Broad Institute Genomics Platform"/>
            <consortium name="The Broad Institute Genome Sequencing Center for Infectious Disease"/>
            <person name="Wu L."/>
            <person name="Ma J."/>
        </authorList>
    </citation>
    <scope>NUCLEOTIDE SEQUENCE [LARGE SCALE GENOMIC DNA]</scope>
    <source>
        <strain evidence="2">CGMCC 1.18575</strain>
    </source>
</reference>
<evidence type="ECO:0000313" key="1">
    <source>
        <dbReference type="EMBL" id="MFC5402345.1"/>
    </source>
</evidence>
<comment type="caution">
    <text evidence="1">The sequence shown here is derived from an EMBL/GenBank/DDBJ whole genome shotgun (WGS) entry which is preliminary data.</text>
</comment>
<evidence type="ECO:0000313" key="2">
    <source>
        <dbReference type="Proteomes" id="UP001596113"/>
    </source>
</evidence>
<name>A0ABW0HPC0_9BACL</name>
<keyword evidence="2" id="KW-1185">Reference proteome</keyword>
<organism evidence="1 2">
    <name type="scientific">Cohnella soli</name>
    <dbReference type="NCBI Taxonomy" id="425005"/>
    <lineage>
        <taxon>Bacteria</taxon>
        <taxon>Bacillati</taxon>
        <taxon>Bacillota</taxon>
        <taxon>Bacilli</taxon>
        <taxon>Bacillales</taxon>
        <taxon>Paenibacillaceae</taxon>
        <taxon>Cohnella</taxon>
    </lineage>
</organism>
<protein>
    <submittedName>
        <fullName evidence="1">Uncharacterized protein</fullName>
    </submittedName>
</protein>
<sequence>MNDTFRAGKIEDGYVYGYLFRSALFNGQFVLDGGEIEYRTNFAEMWNGEKYVLVEDLTKLPYSEVAGNRAKVLVSQVEAQKRTYPNDESRDAR</sequence>
<dbReference type="EMBL" id="JBHSMI010000012">
    <property type="protein sequence ID" value="MFC5402345.1"/>
    <property type="molecule type" value="Genomic_DNA"/>
</dbReference>
<proteinExistence type="predicted"/>
<dbReference type="RefSeq" id="WP_378130708.1">
    <property type="nucleotide sequence ID" value="NZ_JBHSMI010000012.1"/>
</dbReference>
<gene>
    <name evidence="1" type="ORF">ACFPOF_06310</name>
</gene>
<dbReference type="Proteomes" id="UP001596113">
    <property type="component" value="Unassembled WGS sequence"/>
</dbReference>
<accession>A0ABW0HPC0</accession>